<dbReference type="Gene3D" id="2.60.40.640">
    <property type="match status" value="1"/>
</dbReference>
<dbReference type="OrthoDB" id="3365616at2759"/>
<dbReference type="AlphaFoldDB" id="A0A9W9HD54"/>
<reference evidence="2" key="2">
    <citation type="journal article" date="2023" name="IMA Fungus">
        <title>Comparative genomic study of the Penicillium genus elucidates a diverse pangenome and 15 lateral gene transfer events.</title>
        <authorList>
            <person name="Petersen C."/>
            <person name="Sorensen T."/>
            <person name="Nielsen M.R."/>
            <person name="Sondergaard T.E."/>
            <person name="Sorensen J.L."/>
            <person name="Fitzpatrick D.A."/>
            <person name="Frisvad J.C."/>
            <person name="Nielsen K.L."/>
        </authorList>
    </citation>
    <scope>NUCLEOTIDE SEQUENCE</scope>
    <source>
        <strain evidence="2">IBT 22155</strain>
    </source>
</reference>
<comment type="caution">
    <text evidence="2">The sequence shown here is derived from an EMBL/GenBank/DDBJ whole genome shotgun (WGS) entry which is preliminary data.</text>
</comment>
<dbReference type="InterPro" id="IPR014752">
    <property type="entry name" value="Arrestin-like_C"/>
</dbReference>
<dbReference type="EMBL" id="JAPQKL010000002">
    <property type="protein sequence ID" value="KAJ5143348.1"/>
    <property type="molecule type" value="Genomic_DNA"/>
</dbReference>
<gene>
    <name evidence="2" type="ORF">N7515_002135</name>
</gene>
<dbReference type="Pfam" id="PF00339">
    <property type="entry name" value="Arrestin_N"/>
    <property type="match status" value="1"/>
</dbReference>
<dbReference type="InterPro" id="IPR011021">
    <property type="entry name" value="Arrestin-like_N"/>
</dbReference>
<dbReference type="RefSeq" id="XP_056524992.1">
    <property type="nucleotide sequence ID" value="XM_056662879.1"/>
</dbReference>
<protein>
    <recommendedName>
        <fullName evidence="1">Arrestin-like N-terminal domain-containing protein</fullName>
    </recommendedName>
</protein>
<organism evidence="2 3">
    <name type="scientific">Penicillium bovifimosum</name>
    <dbReference type="NCBI Taxonomy" id="126998"/>
    <lineage>
        <taxon>Eukaryota</taxon>
        <taxon>Fungi</taxon>
        <taxon>Dikarya</taxon>
        <taxon>Ascomycota</taxon>
        <taxon>Pezizomycotina</taxon>
        <taxon>Eurotiomycetes</taxon>
        <taxon>Eurotiomycetidae</taxon>
        <taxon>Eurotiales</taxon>
        <taxon>Aspergillaceae</taxon>
        <taxon>Penicillium</taxon>
    </lineage>
</organism>
<feature type="domain" description="Arrestin-like N-terminal" evidence="1">
    <location>
        <begin position="14"/>
        <end position="107"/>
    </location>
</feature>
<proteinExistence type="predicted"/>
<keyword evidence="3" id="KW-1185">Reference proteome</keyword>
<dbReference type="Proteomes" id="UP001149079">
    <property type="component" value="Unassembled WGS sequence"/>
</dbReference>
<evidence type="ECO:0000313" key="2">
    <source>
        <dbReference type="EMBL" id="KAJ5143348.1"/>
    </source>
</evidence>
<name>A0A9W9HD54_9EURO</name>
<sequence length="128" mass="13988">MNFLRLSQSPLAVELRLDQKEAVYTDLDTVTGEIILCSESPADISSIVLTLSGTATSRLNNGRRTESHNLFIKSSRIFPSDPLMKDLKRSSVTIGGGIHVLQFSITMMLLNAINLASGHAGADRRPIY</sequence>
<dbReference type="GeneID" id="81402049"/>
<evidence type="ECO:0000313" key="3">
    <source>
        <dbReference type="Proteomes" id="UP001149079"/>
    </source>
</evidence>
<reference evidence="2" key="1">
    <citation type="submission" date="2022-11" db="EMBL/GenBank/DDBJ databases">
        <authorList>
            <person name="Petersen C."/>
        </authorList>
    </citation>
    <scope>NUCLEOTIDE SEQUENCE</scope>
    <source>
        <strain evidence="2">IBT 22155</strain>
    </source>
</reference>
<accession>A0A9W9HD54</accession>
<evidence type="ECO:0000259" key="1">
    <source>
        <dbReference type="Pfam" id="PF00339"/>
    </source>
</evidence>